<dbReference type="InterPro" id="IPR011991">
    <property type="entry name" value="ArsR-like_HTH"/>
</dbReference>
<organism evidence="5 6">
    <name type="scientific">Streptomyces misionensis</name>
    <dbReference type="NCBI Taxonomy" id="67331"/>
    <lineage>
        <taxon>Bacteria</taxon>
        <taxon>Bacillati</taxon>
        <taxon>Actinomycetota</taxon>
        <taxon>Actinomycetes</taxon>
        <taxon>Kitasatosporales</taxon>
        <taxon>Streptomycetaceae</taxon>
        <taxon>Streptomyces</taxon>
    </lineage>
</organism>
<evidence type="ECO:0000256" key="1">
    <source>
        <dbReference type="ARBA" id="ARBA00023015"/>
    </source>
</evidence>
<keyword evidence="3" id="KW-0804">Transcription</keyword>
<evidence type="ECO:0000259" key="4">
    <source>
        <dbReference type="SMART" id="SM00418"/>
    </source>
</evidence>
<dbReference type="Pfam" id="PF12802">
    <property type="entry name" value="MarR_2"/>
    <property type="match status" value="1"/>
</dbReference>
<keyword evidence="2" id="KW-0238">DNA-binding</keyword>
<proteinExistence type="predicted"/>
<gene>
    <name evidence="5" type="ORF">SAMN04490357_7107</name>
</gene>
<dbReference type="GO" id="GO:0003677">
    <property type="term" value="F:DNA binding"/>
    <property type="evidence" value="ECO:0007669"/>
    <property type="project" value="UniProtKB-KW"/>
</dbReference>
<dbReference type="SMART" id="SM00418">
    <property type="entry name" value="HTH_ARSR"/>
    <property type="match status" value="1"/>
</dbReference>
<dbReference type="Gene3D" id="1.10.10.10">
    <property type="entry name" value="Winged helix-like DNA-binding domain superfamily/Winged helix DNA-binding domain"/>
    <property type="match status" value="1"/>
</dbReference>
<dbReference type="PANTHER" id="PTHR43132:SF8">
    <property type="entry name" value="HTH-TYPE TRANSCRIPTIONAL REGULATOR KMTR"/>
    <property type="match status" value="1"/>
</dbReference>
<accession>A0A1H5GJ20</accession>
<dbReference type="Proteomes" id="UP000182375">
    <property type="component" value="Unassembled WGS sequence"/>
</dbReference>
<dbReference type="InterPro" id="IPR051011">
    <property type="entry name" value="Metal_resp_trans_reg"/>
</dbReference>
<evidence type="ECO:0000256" key="2">
    <source>
        <dbReference type="ARBA" id="ARBA00023125"/>
    </source>
</evidence>
<dbReference type="GO" id="GO:0003700">
    <property type="term" value="F:DNA-binding transcription factor activity"/>
    <property type="evidence" value="ECO:0007669"/>
    <property type="project" value="InterPro"/>
</dbReference>
<dbReference type="GeneID" id="95516109"/>
<dbReference type="SUPFAM" id="SSF46785">
    <property type="entry name" value="Winged helix' DNA-binding domain"/>
    <property type="match status" value="1"/>
</dbReference>
<dbReference type="CDD" id="cd00090">
    <property type="entry name" value="HTH_ARSR"/>
    <property type="match status" value="1"/>
</dbReference>
<dbReference type="PANTHER" id="PTHR43132">
    <property type="entry name" value="ARSENICAL RESISTANCE OPERON REPRESSOR ARSR-RELATED"/>
    <property type="match status" value="1"/>
</dbReference>
<reference evidence="5 6" key="1">
    <citation type="submission" date="2016-10" db="EMBL/GenBank/DDBJ databases">
        <authorList>
            <person name="de Groot N.N."/>
        </authorList>
    </citation>
    <scope>NUCLEOTIDE SEQUENCE [LARGE SCALE GENOMIC DNA]</scope>
    <source>
        <strain evidence="5 6">DSM 40306</strain>
    </source>
</reference>
<dbReference type="InterPro" id="IPR036388">
    <property type="entry name" value="WH-like_DNA-bd_sf"/>
</dbReference>
<dbReference type="InterPro" id="IPR001845">
    <property type="entry name" value="HTH_ArsR_DNA-bd_dom"/>
</dbReference>
<protein>
    <submittedName>
        <fullName evidence="5">MarR family protein</fullName>
    </submittedName>
</protein>
<evidence type="ECO:0000256" key="3">
    <source>
        <dbReference type="ARBA" id="ARBA00023163"/>
    </source>
</evidence>
<dbReference type="InterPro" id="IPR000835">
    <property type="entry name" value="HTH_MarR-typ"/>
</dbReference>
<dbReference type="STRING" id="67331.SAMN04490357_7107"/>
<dbReference type="EMBL" id="FNTD01000004">
    <property type="protein sequence ID" value="SEE15659.1"/>
    <property type="molecule type" value="Genomic_DNA"/>
</dbReference>
<keyword evidence="1" id="KW-0805">Transcription regulation</keyword>
<feature type="domain" description="HTH arsR-type" evidence="4">
    <location>
        <begin position="257"/>
        <end position="335"/>
    </location>
</feature>
<evidence type="ECO:0000313" key="5">
    <source>
        <dbReference type="EMBL" id="SEE15659.1"/>
    </source>
</evidence>
<dbReference type="AlphaFoldDB" id="A0A1H5GJ20"/>
<name>A0A1H5GJ20_9ACTN</name>
<sequence length="335" mass="35948">MPVRVHFTVEDLARTKIAAQPNPLCELVVAIRKLKFADHPVRLSAWRRDMARRLRPEARMVLDLVPRSGIMPAFLAPPGTGTADELMDRVRAVPRSRIRSDLADVAAHRSLPSWTRQLADDPDRLARLCDSLQHVHDRLLRPYWNEITAVTEADTAARARQLVSGGLGEVLGRINPRWTRWDAPVLEVTMPSGLDGDLHLAGRGLLLVPSVFGTDTPVIGPHAEPQPFLLHPAGGPRGLAAALAPEEMPWRTAGAGSLGSVLGTTRAAAVLYAVIERPGCSTKELARAAGVAPATASEHATLLREAGLIRTTRRGAAVSHSPTSAAVELWGAAAG</sequence>
<evidence type="ECO:0000313" key="6">
    <source>
        <dbReference type="Proteomes" id="UP000182375"/>
    </source>
</evidence>
<dbReference type="RefSeq" id="WP_074995362.1">
    <property type="nucleotide sequence ID" value="NZ_FNTD01000004.1"/>
</dbReference>
<dbReference type="InterPro" id="IPR036390">
    <property type="entry name" value="WH_DNA-bd_sf"/>
</dbReference>